<keyword evidence="1" id="KW-0812">Transmembrane</keyword>
<accession>A0A1H5Y846</accession>
<dbReference type="EMBL" id="FNUS01000003">
    <property type="protein sequence ID" value="SEG20193.1"/>
    <property type="molecule type" value="Genomic_DNA"/>
</dbReference>
<dbReference type="Proteomes" id="UP000236738">
    <property type="component" value="Unassembled WGS sequence"/>
</dbReference>
<dbReference type="Gene3D" id="3.40.50.300">
    <property type="entry name" value="P-loop containing nucleotide triphosphate hydrolases"/>
    <property type="match status" value="2"/>
</dbReference>
<dbReference type="CDD" id="cd18785">
    <property type="entry name" value="SF2_C"/>
    <property type="match status" value="1"/>
</dbReference>
<feature type="transmembrane region" description="Helical" evidence="1">
    <location>
        <begin position="699"/>
        <end position="719"/>
    </location>
</feature>
<keyword evidence="4" id="KW-1185">Reference proteome</keyword>
<dbReference type="PANTHER" id="PTHR47396:SF1">
    <property type="entry name" value="ATP-DEPENDENT HELICASE IRC3-RELATED"/>
    <property type="match status" value="1"/>
</dbReference>
<keyword evidence="1" id="KW-1133">Transmembrane helix</keyword>
<sequence>MNQFPENIHFKFSWRKYQKELLEGLDFHLKNDHFHIIAPPGSGKTVLGLEVMLKINKPTLIFVPTISIKTQWISRFCKLFLNTDIVPAWISNDIKNPQFLTVVTYQSFNSATKSDEDFKEILNKIKTKNIQCLVFDEAHHLKREWWKSLMKIKEKLSCKIIALTATPPYDVEYAEWKNYIALNWPIDAEIYVPDLVLEKNLCPHQDFVHYSFPSSEEFDAIETQKEKSDKIFLEIKNDQILVQELKKLPFFLDPVKFESDIYENIGFYSSVLIFLNEHKIKISKKHFEIIGTETKIIPPFNRDWAETLLNFILFEGGKYFFDLKEYKENLYNKLIRNGLVENNSISFGRNENINSQLINSISKLNSISEIVDFEYNNLGNNLRMVILTDYIRKEYLSISSENDIELMRIGVMSIFEKIRRKNFKKKKIAVLTGSVIILPIECKKLFLDKIKNYNINVPEIFLLSFDENYFQFQQDKILNNKIVSLITDIFSEGKIEIIIGTKSLLGEGWDAPCINSLILASFIGSFVLSNQMRGRAIRSEFGNPEKTSNIWHLVCLNPVDENFGEDFKVMKRRFKSFVGIDYSKSPHIQNSFERIKPKMNLFNYSDIQRTNLSTFKIASERKFLCKKWDFAISKGSGLIEEIKIPFPERESFMRTKKFYYDKTLQRTVLTLISGVLGFGGQSLVSILSRLKNIHSLYELGTFVSLFGFVGLFIFGGYTFKTFKIFLRYKNISKDFLKIGTVLLESLQFEGSIKKNKNIVVESKSDKDGIVICCLKNASTQENGIFLNALKEIVSPIEKPRYLIVREEKFLFFLMKQDYNPLPDILAKNKKTAEYFLNQWQQKVGNAKLFYTQNAVGRKMLVKARFNSYSSNFQKKAEIINEWK</sequence>
<organism evidence="3 4">
    <name type="scientific">Halpernia humi</name>
    <dbReference type="NCBI Taxonomy" id="493375"/>
    <lineage>
        <taxon>Bacteria</taxon>
        <taxon>Pseudomonadati</taxon>
        <taxon>Bacteroidota</taxon>
        <taxon>Flavobacteriia</taxon>
        <taxon>Flavobacteriales</taxon>
        <taxon>Weeksellaceae</taxon>
        <taxon>Chryseobacterium group</taxon>
        <taxon>Halpernia</taxon>
    </lineage>
</organism>
<dbReference type="GO" id="GO:0016787">
    <property type="term" value="F:hydrolase activity"/>
    <property type="evidence" value="ECO:0007669"/>
    <property type="project" value="InterPro"/>
</dbReference>
<dbReference type="GO" id="GO:0003677">
    <property type="term" value="F:DNA binding"/>
    <property type="evidence" value="ECO:0007669"/>
    <property type="project" value="InterPro"/>
</dbReference>
<dbReference type="GO" id="GO:0005829">
    <property type="term" value="C:cytosol"/>
    <property type="evidence" value="ECO:0007669"/>
    <property type="project" value="TreeGrafter"/>
</dbReference>
<protein>
    <submittedName>
        <fullName evidence="3">Type III restriction enzyme, res subunit</fullName>
    </submittedName>
</protein>
<dbReference type="InterPro" id="IPR006935">
    <property type="entry name" value="Helicase/UvrB_N"/>
</dbReference>
<dbReference type="OrthoDB" id="9759819at2"/>
<feature type="domain" description="Helicase ATP-binding" evidence="2">
    <location>
        <begin position="25"/>
        <end position="185"/>
    </location>
</feature>
<dbReference type="InterPro" id="IPR050742">
    <property type="entry name" value="Helicase_Restrict-Modif_Enz"/>
</dbReference>
<feature type="transmembrane region" description="Helical" evidence="1">
    <location>
        <begin position="667"/>
        <end position="687"/>
    </location>
</feature>
<dbReference type="PROSITE" id="PS51192">
    <property type="entry name" value="HELICASE_ATP_BIND_1"/>
    <property type="match status" value="1"/>
</dbReference>
<dbReference type="InterPro" id="IPR014001">
    <property type="entry name" value="Helicase_ATP-bd"/>
</dbReference>
<evidence type="ECO:0000256" key="1">
    <source>
        <dbReference type="SAM" id="Phobius"/>
    </source>
</evidence>
<dbReference type="Pfam" id="PF04851">
    <property type="entry name" value="ResIII"/>
    <property type="match status" value="1"/>
</dbReference>
<evidence type="ECO:0000313" key="3">
    <source>
        <dbReference type="EMBL" id="SEG20193.1"/>
    </source>
</evidence>
<keyword evidence="1" id="KW-0472">Membrane</keyword>
<evidence type="ECO:0000259" key="2">
    <source>
        <dbReference type="PROSITE" id="PS51192"/>
    </source>
</evidence>
<dbReference type="SUPFAM" id="SSF52540">
    <property type="entry name" value="P-loop containing nucleoside triphosphate hydrolases"/>
    <property type="match status" value="2"/>
</dbReference>
<dbReference type="RefSeq" id="WP_159969835.1">
    <property type="nucleotide sequence ID" value="NZ_FNUS01000003.1"/>
</dbReference>
<evidence type="ECO:0000313" key="4">
    <source>
        <dbReference type="Proteomes" id="UP000236738"/>
    </source>
</evidence>
<dbReference type="AlphaFoldDB" id="A0A1H5Y846"/>
<dbReference type="GO" id="GO:0005524">
    <property type="term" value="F:ATP binding"/>
    <property type="evidence" value="ECO:0007669"/>
    <property type="project" value="InterPro"/>
</dbReference>
<name>A0A1H5Y846_9FLAO</name>
<dbReference type="SMART" id="SM00487">
    <property type="entry name" value="DEXDc"/>
    <property type="match status" value="1"/>
</dbReference>
<gene>
    <name evidence="3" type="ORF">SAMN05421847_1716</name>
</gene>
<dbReference type="InterPro" id="IPR027417">
    <property type="entry name" value="P-loop_NTPase"/>
</dbReference>
<proteinExistence type="predicted"/>
<dbReference type="PANTHER" id="PTHR47396">
    <property type="entry name" value="TYPE I RESTRICTION ENZYME ECOKI R PROTEIN"/>
    <property type="match status" value="1"/>
</dbReference>
<reference evidence="4" key="1">
    <citation type="submission" date="2016-10" db="EMBL/GenBank/DDBJ databases">
        <authorList>
            <person name="Varghese N."/>
            <person name="Submissions S."/>
        </authorList>
    </citation>
    <scope>NUCLEOTIDE SEQUENCE [LARGE SCALE GENOMIC DNA]</scope>
    <source>
        <strain evidence="4">DSM 21580</strain>
    </source>
</reference>